<evidence type="ECO:0000313" key="4">
    <source>
        <dbReference type="Proteomes" id="UP000770661"/>
    </source>
</evidence>
<dbReference type="GO" id="GO:0020037">
    <property type="term" value="F:heme binding"/>
    <property type="evidence" value="ECO:0007669"/>
    <property type="project" value="InterPro"/>
</dbReference>
<accession>A0A8J4Y6J2</accession>
<dbReference type="GO" id="GO:0003725">
    <property type="term" value="F:double-stranded RNA binding"/>
    <property type="evidence" value="ECO:0007669"/>
    <property type="project" value="TreeGrafter"/>
</dbReference>
<dbReference type="OrthoDB" id="112668at2759"/>
<dbReference type="InterPro" id="IPR040375">
    <property type="entry name" value="DGCR8"/>
</dbReference>
<dbReference type="PANTHER" id="PTHR13482">
    <property type="entry name" value="MICRORNA PROCESSOR COMPLEX SUBUNIT DGCR8"/>
    <property type="match status" value="1"/>
</dbReference>
<evidence type="ECO:0000313" key="3">
    <source>
        <dbReference type="EMBL" id="KAG0722065.1"/>
    </source>
</evidence>
<dbReference type="CDD" id="cd19867">
    <property type="entry name" value="DSRM_DGCR8_rpt1"/>
    <property type="match status" value="1"/>
</dbReference>
<dbReference type="Gene3D" id="3.30.160.590">
    <property type="match status" value="1"/>
</dbReference>
<dbReference type="GO" id="GO:0031053">
    <property type="term" value="P:primary miRNA processing"/>
    <property type="evidence" value="ECO:0007669"/>
    <property type="project" value="InterPro"/>
</dbReference>
<dbReference type="GO" id="GO:0042802">
    <property type="term" value="F:identical protein binding"/>
    <property type="evidence" value="ECO:0007669"/>
    <property type="project" value="InterPro"/>
</dbReference>
<organism evidence="3 4">
    <name type="scientific">Chionoecetes opilio</name>
    <name type="common">Atlantic snow crab</name>
    <name type="synonym">Cancer opilio</name>
    <dbReference type="NCBI Taxonomy" id="41210"/>
    <lineage>
        <taxon>Eukaryota</taxon>
        <taxon>Metazoa</taxon>
        <taxon>Ecdysozoa</taxon>
        <taxon>Arthropoda</taxon>
        <taxon>Crustacea</taxon>
        <taxon>Multicrustacea</taxon>
        <taxon>Malacostraca</taxon>
        <taxon>Eumalacostraca</taxon>
        <taxon>Eucarida</taxon>
        <taxon>Decapoda</taxon>
        <taxon>Pleocyemata</taxon>
        <taxon>Brachyura</taxon>
        <taxon>Eubrachyura</taxon>
        <taxon>Majoidea</taxon>
        <taxon>Majidae</taxon>
        <taxon>Chionoecetes</taxon>
    </lineage>
</organism>
<keyword evidence="4" id="KW-1185">Reference proteome</keyword>
<comment type="caution">
    <text evidence="3">The sequence shown here is derived from an EMBL/GenBank/DDBJ whole genome shotgun (WGS) entry which is preliminary data.</text>
</comment>
<dbReference type="GO" id="GO:0070878">
    <property type="term" value="F:primary miRNA binding"/>
    <property type="evidence" value="ECO:0007669"/>
    <property type="project" value="TreeGrafter"/>
</dbReference>
<keyword evidence="1" id="KW-0694">RNA-binding</keyword>
<evidence type="ECO:0000256" key="1">
    <source>
        <dbReference type="PROSITE-ProRule" id="PRU00266"/>
    </source>
</evidence>
<sequence length="250" mass="27988">MNPKGKSYVCILHEYVQHALKKQPKYVFKEMENAATPSAAFIIINDLQYSTGYGSSKKQAKIEAAKATLEILLPELGRRSGRSPTPRTMRISHPRVPELCNKTSELSPYSILLNCLQRNFGLNGANIDSRLVTQKNQKNEFVMSVGKHTVQVQCKNKKDGKQRASQAILQKLHPHISSWGSLLRLYGSMSMQTMREKKAEEQEITLLQSNATMLKLQEIKNSIQPIGKFLPPEDVALPSASGIDLNNVDL</sequence>
<evidence type="ECO:0000259" key="2">
    <source>
        <dbReference type="PROSITE" id="PS50137"/>
    </source>
</evidence>
<dbReference type="Gene3D" id="3.30.160.20">
    <property type="match status" value="2"/>
</dbReference>
<dbReference type="FunFam" id="3.30.160.20:FF:000021">
    <property type="entry name" value="Microprocessor complex subunit DGCR8"/>
    <property type="match status" value="1"/>
</dbReference>
<reference evidence="3" key="1">
    <citation type="submission" date="2020-07" db="EMBL/GenBank/DDBJ databases">
        <title>The High-quality genome of the commercially important snow crab, Chionoecetes opilio.</title>
        <authorList>
            <person name="Jeong J.-H."/>
            <person name="Ryu S."/>
        </authorList>
    </citation>
    <scope>NUCLEOTIDE SEQUENCE</scope>
    <source>
        <strain evidence="3">MADBK_172401_WGS</strain>
        <tissue evidence="3">Digestive gland</tissue>
    </source>
</reference>
<dbReference type="InterPro" id="IPR014720">
    <property type="entry name" value="dsRBD_dom"/>
</dbReference>
<dbReference type="SMART" id="SM00358">
    <property type="entry name" value="DSRM"/>
    <property type="match status" value="2"/>
</dbReference>
<dbReference type="PANTHER" id="PTHR13482:SF3">
    <property type="entry name" value="MICROPROCESSOR COMPLEX SUBUNIT DGCR8"/>
    <property type="match status" value="1"/>
</dbReference>
<dbReference type="CDD" id="cd19868">
    <property type="entry name" value="DSRM_DGCR8_rpt2"/>
    <property type="match status" value="1"/>
</dbReference>
<name>A0A8J4Y6J2_CHIOP</name>
<dbReference type="Pfam" id="PF00035">
    <property type="entry name" value="dsrm"/>
    <property type="match status" value="2"/>
</dbReference>
<proteinExistence type="predicted"/>
<dbReference type="Proteomes" id="UP000770661">
    <property type="component" value="Unassembled WGS sequence"/>
</dbReference>
<feature type="domain" description="DRBM" evidence="2">
    <location>
        <begin position="7"/>
        <end position="74"/>
    </location>
</feature>
<protein>
    <submittedName>
        <fullName evidence="3">Microprocessor complex subunit DGCR8</fullName>
    </submittedName>
</protein>
<dbReference type="GO" id="GO:0070877">
    <property type="term" value="C:microprocessor complex"/>
    <property type="evidence" value="ECO:0007669"/>
    <property type="project" value="InterPro"/>
</dbReference>
<gene>
    <name evidence="3" type="primary">DGCR8_1</name>
    <name evidence="3" type="ORF">GWK47_006139</name>
</gene>
<dbReference type="SUPFAM" id="SSF54768">
    <property type="entry name" value="dsRNA-binding domain-like"/>
    <property type="match status" value="1"/>
</dbReference>
<dbReference type="PROSITE" id="PS50137">
    <property type="entry name" value="DS_RBD"/>
    <property type="match status" value="1"/>
</dbReference>
<dbReference type="EMBL" id="JACEEZ010010070">
    <property type="protein sequence ID" value="KAG0722065.1"/>
    <property type="molecule type" value="Genomic_DNA"/>
</dbReference>
<dbReference type="AlphaFoldDB" id="A0A8J4Y6J2"/>